<proteinExistence type="predicted"/>
<dbReference type="SUPFAM" id="SSF49899">
    <property type="entry name" value="Concanavalin A-like lectins/glucanases"/>
    <property type="match status" value="1"/>
</dbReference>
<accession>A0A1M7BSW7</accession>
<reference evidence="2 3" key="1">
    <citation type="submission" date="2016-11" db="EMBL/GenBank/DDBJ databases">
        <authorList>
            <person name="Jaros S."/>
            <person name="Januszkiewicz K."/>
            <person name="Wedrychowicz H."/>
        </authorList>
    </citation>
    <scope>NUCLEOTIDE SEQUENCE [LARGE SCALE GENOMIC DNA]</scope>
    <source>
        <strain evidence="2 3">DSM 27406</strain>
    </source>
</reference>
<dbReference type="InterPro" id="IPR017850">
    <property type="entry name" value="Alkaline_phosphatase_core_sf"/>
</dbReference>
<dbReference type="Gene3D" id="2.60.120.200">
    <property type="match status" value="1"/>
</dbReference>
<dbReference type="Pfam" id="PF16356">
    <property type="entry name" value="DUF4983"/>
    <property type="match status" value="1"/>
</dbReference>
<dbReference type="RefSeq" id="WP_073080580.1">
    <property type="nucleotide sequence ID" value="NZ_FRBL01000004.1"/>
</dbReference>
<evidence type="ECO:0000259" key="1">
    <source>
        <dbReference type="Pfam" id="PF16356"/>
    </source>
</evidence>
<dbReference type="GO" id="GO:0004553">
    <property type="term" value="F:hydrolase activity, hydrolyzing O-glycosyl compounds"/>
    <property type="evidence" value="ECO:0007669"/>
    <property type="project" value="UniProtKB-ARBA"/>
</dbReference>
<dbReference type="InterPro" id="IPR032309">
    <property type="entry name" value="DUF4983"/>
</dbReference>
<dbReference type="Proteomes" id="UP000184420">
    <property type="component" value="Unassembled WGS sequence"/>
</dbReference>
<dbReference type="Pfam" id="PF01663">
    <property type="entry name" value="Phosphodiest"/>
    <property type="match status" value="1"/>
</dbReference>
<dbReference type="AlphaFoldDB" id="A0A1M7BSW7"/>
<evidence type="ECO:0000313" key="2">
    <source>
        <dbReference type="EMBL" id="SHL58112.1"/>
    </source>
</evidence>
<protein>
    <submittedName>
        <fullName evidence="2">Type I phosphodiesterase / nucleotide pyrophosphatase</fullName>
    </submittedName>
</protein>
<dbReference type="Gene3D" id="3.40.720.10">
    <property type="entry name" value="Alkaline Phosphatase, subunit A"/>
    <property type="match status" value="1"/>
</dbReference>
<dbReference type="PROSITE" id="PS51257">
    <property type="entry name" value="PROKAR_LIPOPROTEIN"/>
    <property type="match status" value="1"/>
</dbReference>
<organism evidence="2 3">
    <name type="scientific">Chitinophaga jiangningensis</name>
    <dbReference type="NCBI Taxonomy" id="1419482"/>
    <lineage>
        <taxon>Bacteria</taxon>
        <taxon>Pseudomonadati</taxon>
        <taxon>Bacteroidota</taxon>
        <taxon>Chitinophagia</taxon>
        <taxon>Chitinophagales</taxon>
        <taxon>Chitinophagaceae</taxon>
        <taxon>Chitinophaga</taxon>
    </lineage>
</organism>
<feature type="domain" description="DUF4983" evidence="1">
    <location>
        <begin position="480"/>
        <end position="570"/>
    </location>
</feature>
<dbReference type="EMBL" id="FRBL01000004">
    <property type="protein sequence ID" value="SHL58112.1"/>
    <property type="molecule type" value="Genomic_DNA"/>
</dbReference>
<dbReference type="STRING" id="1419482.SAMN05444266_10450"/>
<dbReference type="InterPro" id="IPR013320">
    <property type="entry name" value="ConA-like_dom_sf"/>
</dbReference>
<dbReference type="InterPro" id="IPR002591">
    <property type="entry name" value="Phosphodiest/P_Trfase"/>
</dbReference>
<evidence type="ECO:0000313" key="3">
    <source>
        <dbReference type="Proteomes" id="UP000184420"/>
    </source>
</evidence>
<sequence>MKKIISLLGMAAIITTVSCNKDKSDMLSGTDYKNDPALTTGERKVLFVVLDGVRGNTVRSLQPAVLWGMRDSAVYTWAGVSDASGTNGANWASMLTGVLPAKNGVTDEDLSKANLTDYPLFTKRLKDAGIIQSSAAFCASAALSQQLIGNNMDVNKVLATDEEVTANTVAELAKDEADVIFAEYNDVDEVGKQYGYDESIPEYVAAIQQADQQVGKLLTALRARKNYAKEDWLVIVSSNKGGKWTLPAGEDDGTVFSMPELNSFTFFYNPRFVAAPIARPEKIRVAYEGRAVRMQGDPKTTGAFNRAELNDAGAFNITTKEMTFECKIKMLKNASGNYSYGHPPFFGKTSARSGSTAGWAFFRNGNKFAFYVADGSVKSELPSDPDYPDGNWHALTGVVRPSGTSLMTSFYVDGKLVKSGSIANAKFASITSTANTIIGPFPEVFSTTWLNAYITDVRIWNAALPEEVIKTWAERTSINKSHPYYSKLIGYWSCMEGSGKQFVDLSPFKRNYNLVGTYTWDEFADPSGYLYPAIPNFERYVPNPVDIPMVIYNWMKQPVSLDWKLDGKTWPATYRDFPQINQ</sequence>
<dbReference type="GO" id="GO:0005975">
    <property type="term" value="P:carbohydrate metabolic process"/>
    <property type="evidence" value="ECO:0007669"/>
    <property type="project" value="UniProtKB-ARBA"/>
</dbReference>
<gene>
    <name evidence="2" type="ORF">SAMN05444266_10450</name>
</gene>
<dbReference type="OrthoDB" id="279982at2"/>
<dbReference type="SUPFAM" id="SSF53649">
    <property type="entry name" value="Alkaline phosphatase-like"/>
    <property type="match status" value="1"/>
</dbReference>
<name>A0A1M7BSW7_9BACT</name>
<dbReference type="Pfam" id="PF13385">
    <property type="entry name" value="Laminin_G_3"/>
    <property type="match status" value="1"/>
</dbReference>
<keyword evidence="3" id="KW-1185">Reference proteome</keyword>